<organism evidence="2 3">
    <name type="scientific">Blautia obeum</name>
    <dbReference type="NCBI Taxonomy" id="40520"/>
    <lineage>
        <taxon>Bacteria</taxon>
        <taxon>Bacillati</taxon>
        <taxon>Bacillota</taxon>
        <taxon>Clostridia</taxon>
        <taxon>Lachnospirales</taxon>
        <taxon>Lachnospiraceae</taxon>
        <taxon>Blautia</taxon>
    </lineage>
</organism>
<reference evidence="2 3" key="1">
    <citation type="submission" date="2018-08" db="EMBL/GenBank/DDBJ databases">
        <title>A genome reference for cultivated species of the human gut microbiota.</title>
        <authorList>
            <person name="Zou Y."/>
            <person name="Xue W."/>
            <person name="Luo G."/>
        </authorList>
    </citation>
    <scope>NUCLEOTIDE SEQUENCE [LARGE SCALE GENOMIC DNA]</scope>
    <source>
        <strain evidence="2 3">AF14-23</strain>
    </source>
</reference>
<evidence type="ECO:0000259" key="1">
    <source>
        <dbReference type="Pfam" id="PF15919"/>
    </source>
</evidence>
<gene>
    <name evidence="2" type="ORF">DWW07_08315</name>
</gene>
<dbReference type="InterPro" id="IPR031807">
    <property type="entry name" value="HicB-like"/>
</dbReference>
<protein>
    <submittedName>
        <fullName evidence="2">Type II toxin-antitoxin system HicB family antitoxin</fullName>
    </submittedName>
</protein>
<accession>A0A395X6V4</accession>
<dbReference type="Proteomes" id="UP000265828">
    <property type="component" value="Unassembled WGS sequence"/>
</dbReference>
<evidence type="ECO:0000313" key="2">
    <source>
        <dbReference type="EMBL" id="RGV64207.1"/>
    </source>
</evidence>
<dbReference type="AlphaFoldDB" id="A0A395X6V4"/>
<dbReference type="Pfam" id="PF15919">
    <property type="entry name" value="HicB_lk_antitox"/>
    <property type="match status" value="1"/>
</dbReference>
<dbReference type="SUPFAM" id="SSF143100">
    <property type="entry name" value="TTHA1013/TTHA0281-like"/>
    <property type="match status" value="1"/>
</dbReference>
<name>A0A395X6V4_9FIRM</name>
<dbReference type="RefSeq" id="WP_118051558.1">
    <property type="nucleotide sequence ID" value="NZ_QRZI01000005.1"/>
</dbReference>
<evidence type="ECO:0000313" key="3">
    <source>
        <dbReference type="Proteomes" id="UP000265828"/>
    </source>
</evidence>
<sequence length="75" mass="8931">MINKFFYYYRKKNYSISISKDPIEGGYTVAIPDLPGCVTCCEKWEDIPVMIEDAKKCWLEAMLENELMQERDRNR</sequence>
<comment type="caution">
    <text evidence="2">The sequence shown here is derived from an EMBL/GenBank/DDBJ whole genome shotgun (WGS) entry which is preliminary data.</text>
</comment>
<proteinExistence type="predicted"/>
<dbReference type="Gene3D" id="3.30.160.250">
    <property type="match status" value="1"/>
</dbReference>
<feature type="domain" description="HicB-like antitoxin of toxin-antitoxin system" evidence="1">
    <location>
        <begin position="14"/>
        <end position="66"/>
    </location>
</feature>
<dbReference type="InterPro" id="IPR035069">
    <property type="entry name" value="TTHA1013/TTHA0281-like"/>
</dbReference>
<dbReference type="EMBL" id="QRZI01000005">
    <property type="protein sequence ID" value="RGV64207.1"/>
    <property type="molecule type" value="Genomic_DNA"/>
</dbReference>